<dbReference type="Pfam" id="PF00067">
    <property type="entry name" value="p450"/>
    <property type="match status" value="1"/>
</dbReference>
<dbReference type="PRINTS" id="PR00359">
    <property type="entry name" value="BP450"/>
</dbReference>
<dbReference type="PANTHER" id="PTHR46696">
    <property type="entry name" value="P450, PUTATIVE (EUROFUNG)-RELATED"/>
    <property type="match status" value="1"/>
</dbReference>
<keyword evidence="6 7" id="KW-0503">Monooxygenase</keyword>
<dbReference type="Gene3D" id="1.10.630.10">
    <property type="entry name" value="Cytochrome P450"/>
    <property type="match status" value="1"/>
</dbReference>
<dbReference type="FunFam" id="1.10.630.10:FF:000018">
    <property type="entry name" value="Cytochrome P450 monooxygenase"/>
    <property type="match status" value="1"/>
</dbReference>
<gene>
    <name evidence="8" type="ORF">DFJ66_8400</name>
</gene>
<comment type="similarity">
    <text evidence="1 7">Belongs to the cytochrome P450 family.</text>
</comment>
<dbReference type="RefSeq" id="WP_121230242.1">
    <property type="nucleotide sequence ID" value="NZ_JBIUBA010000026.1"/>
</dbReference>
<sequence length="409" mass="44271">MTELVQGPTGSGVGVVRAFPMRRGGCPFDVPAEYGTLRSAEPVSRALLRDGSTVWLVARHADVQAGLVDERISCDGSTPGIPMPGGSGVDPVGRRSSFVRMDPPEHDVHRKLLAPDFTMRKARALRPWIQGVVDSALDDLAGSGQPADLVRLLAMPVPSTVVCHVLGVPHSDHEFFQSRAAVMLDRGSSRDDLRNAVVELRTYMIGLLQDKRANPGDDVLTKLAHAPADLGLTDDDLAGAAQSVLNASHEATVNMIALGTLALTENPHALAELKADRNLWPAAVDELLRYLGIGDLLSPRIAKEDLDIAGQRIAAGEGLYFLTGSANRDEEVYADPAAFDLHRPHRGHLAFGYGLHQCLGQNLARVELEVVFESLFRRFPDLRPAVPVDELSYKHDSALFGVHELPVVW</sequence>
<reference evidence="8 9" key="1">
    <citation type="submission" date="2018-10" db="EMBL/GenBank/DDBJ databases">
        <title>Sequencing the genomes of 1000 actinobacteria strains.</title>
        <authorList>
            <person name="Klenk H.-P."/>
        </authorList>
    </citation>
    <scope>NUCLEOTIDE SEQUENCE [LARGE SCALE GENOMIC DNA]</scope>
    <source>
        <strain evidence="8 9">DSM 43911</strain>
    </source>
</reference>
<comment type="caution">
    <text evidence="8">The sequence shown here is derived from an EMBL/GenBank/DDBJ whole genome shotgun (WGS) entry which is preliminary data.</text>
</comment>
<evidence type="ECO:0000256" key="6">
    <source>
        <dbReference type="ARBA" id="ARBA00023033"/>
    </source>
</evidence>
<evidence type="ECO:0000256" key="4">
    <source>
        <dbReference type="ARBA" id="ARBA00023002"/>
    </source>
</evidence>
<keyword evidence="4 7" id="KW-0560">Oxidoreductase</keyword>
<keyword evidence="5 7" id="KW-0408">Iron</keyword>
<protein>
    <submittedName>
        <fullName evidence="8">Pentalenic acid synthase</fullName>
    </submittedName>
</protein>
<dbReference type="EMBL" id="RBXR01000001">
    <property type="protein sequence ID" value="RKT75024.1"/>
    <property type="molecule type" value="Genomic_DNA"/>
</dbReference>
<dbReference type="GO" id="GO:0016705">
    <property type="term" value="F:oxidoreductase activity, acting on paired donors, with incorporation or reduction of molecular oxygen"/>
    <property type="evidence" value="ECO:0007669"/>
    <property type="project" value="InterPro"/>
</dbReference>
<keyword evidence="9" id="KW-1185">Reference proteome</keyword>
<keyword evidence="2 7" id="KW-0349">Heme</keyword>
<evidence type="ECO:0000256" key="1">
    <source>
        <dbReference type="ARBA" id="ARBA00010617"/>
    </source>
</evidence>
<name>A0A495XQ32_9PSEU</name>
<dbReference type="InterPro" id="IPR001128">
    <property type="entry name" value="Cyt_P450"/>
</dbReference>
<dbReference type="GO" id="GO:0005506">
    <property type="term" value="F:iron ion binding"/>
    <property type="evidence" value="ECO:0007669"/>
    <property type="project" value="InterPro"/>
</dbReference>
<dbReference type="GO" id="GO:0020037">
    <property type="term" value="F:heme binding"/>
    <property type="evidence" value="ECO:0007669"/>
    <property type="project" value="InterPro"/>
</dbReference>
<keyword evidence="3 7" id="KW-0479">Metal-binding</keyword>
<accession>A0A495XQ32</accession>
<dbReference type="OrthoDB" id="3664945at2"/>
<evidence type="ECO:0000313" key="8">
    <source>
        <dbReference type="EMBL" id="RKT75024.1"/>
    </source>
</evidence>
<dbReference type="InterPro" id="IPR036396">
    <property type="entry name" value="Cyt_P450_sf"/>
</dbReference>
<dbReference type="PROSITE" id="PS00086">
    <property type="entry name" value="CYTOCHROME_P450"/>
    <property type="match status" value="1"/>
</dbReference>
<evidence type="ECO:0000256" key="3">
    <source>
        <dbReference type="ARBA" id="ARBA00022723"/>
    </source>
</evidence>
<dbReference type="Proteomes" id="UP000272729">
    <property type="component" value="Unassembled WGS sequence"/>
</dbReference>
<dbReference type="InterPro" id="IPR017972">
    <property type="entry name" value="Cyt_P450_CS"/>
</dbReference>
<dbReference type="SUPFAM" id="SSF48264">
    <property type="entry name" value="Cytochrome P450"/>
    <property type="match status" value="1"/>
</dbReference>
<dbReference type="PANTHER" id="PTHR46696:SF1">
    <property type="entry name" value="CYTOCHROME P450 YJIB-RELATED"/>
    <property type="match status" value="1"/>
</dbReference>
<organism evidence="8 9">
    <name type="scientific">Saccharothrix variisporea</name>
    <dbReference type="NCBI Taxonomy" id="543527"/>
    <lineage>
        <taxon>Bacteria</taxon>
        <taxon>Bacillati</taxon>
        <taxon>Actinomycetota</taxon>
        <taxon>Actinomycetes</taxon>
        <taxon>Pseudonocardiales</taxon>
        <taxon>Pseudonocardiaceae</taxon>
        <taxon>Saccharothrix</taxon>
    </lineage>
</organism>
<proteinExistence type="inferred from homology"/>
<dbReference type="InterPro" id="IPR002397">
    <property type="entry name" value="Cyt_P450_B"/>
</dbReference>
<dbReference type="CDD" id="cd11030">
    <property type="entry name" value="CYP105-like"/>
    <property type="match status" value="1"/>
</dbReference>
<evidence type="ECO:0000256" key="5">
    <source>
        <dbReference type="ARBA" id="ARBA00023004"/>
    </source>
</evidence>
<evidence type="ECO:0000313" key="9">
    <source>
        <dbReference type="Proteomes" id="UP000272729"/>
    </source>
</evidence>
<evidence type="ECO:0000256" key="7">
    <source>
        <dbReference type="RuleBase" id="RU000461"/>
    </source>
</evidence>
<dbReference type="AlphaFoldDB" id="A0A495XQ32"/>
<dbReference type="GO" id="GO:0004497">
    <property type="term" value="F:monooxygenase activity"/>
    <property type="evidence" value="ECO:0007669"/>
    <property type="project" value="UniProtKB-KW"/>
</dbReference>
<evidence type="ECO:0000256" key="2">
    <source>
        <dbReference type="ARBA" id="ARBA00022617"/>
    </source>
</evidence>